<dbReference type="AlphaFoldDB" id="A0A8S3XHB8"/>
<evidence type="ECO:0000313" key="2">
    <source>
        <dbReference type="EMBL" id="CAG5024973.1"/>
    </source>
</evidence>
<accession>A0A8S3XHB8</accession>
<name>A0A8S3XHB8_PARAO</name>
<gene>
    <name evidence="2" type="ORF">PAPOLLO_LOCUS18243</name>
</gene>
<sequence>MQVSMRSCEATILLRAEHAPSELPPPEPPPAPSHSVPSLSYPFASASSTSFVQRPVPTSDLRRFRIQRPLACNGQLVCGSTFAPETKPNILGDLSTVKQEKGETNGYGAWLCSSKLRQLLELKPKDEDVKSEITHTVGAIKIESNGVTRGEFGVDKKCKVQLPIEDWRDSSVLKTEVKVSCKSVVPYSPQVPSVDRRCKVQLPVRNWRDCSELKSEIKGQFRSMVAGRLEATEYRGACKVQLPVAEWSSERGPGQQGQRQQEADECAALAAMFTRRAVLACRASLYPGLHTILAGACAWCARHFAARRCLWYGPPPDAGAPRVYRVVRGRRYLCACCPDSCGAPLTDDAGWYGKGYRKGRRRRKP</sequence>
<evidence type="ECO:0000256" key="1">
    <source>
        <dbReference type="SAM" id="MobiDB-lite"/>
    </source>
</evidence>
<feature type="compositionally biased region" description="Pro residues" evidence="1">
    <location>
        <begin position="22"/>
        <end position="32"/>
    </location>
</feature>
<organism evidence="2 3">
    <name type="scientific">Parnassius apollo</name>
    <name type="common">Apollo butterfly</name>
    <name type="synonym">Papilio apollo</name>
    <dbReference type="NCBI Taxonomy" id="110799"/>
    <lineage>
        <taxon>Eukaryota</taxon>
        <taxon>Metazoa</taxon>
        <taxon>Ecdysozoa</taxon>
        <taxon>Arthropoda</taxon>
        <taxon>Hexapoda</taxon>
        <taxon>Insecta</taxon>
        <taxon>Pterygota</taxon>
        <taxon>Neoptera</taxon>
        <taxon>Endopterygota</taxon>
        <taxon>Lepidoptera</taxon>
        <taxon>Glossata</taxon>
        <taxon>Ditrysia</taxon>
        <taxon>Papilionoidea</taxon>
        <taxon>Papilionidae</taxon>
        <taxon>Parnassiinae</taxon>
        <taxon>Parnassini</taxon>
        <taxon>Parnassius</taxon>
        <taxon>Parnassius</taxon>
    </lineage>
</organism>
<keyword evidence="3" id="KW-1185">Reference proteome</keyword>
<proteinExistence type="predicted"/>
<comment type="caution">
    <text evidence="2">The sequence shown here is derived from an EMBL/GenBank/DDBJ whole genome shotgun (WGS) entry which is preliminary data.</text>
</comment>
<protein>
    <submittedName>
        <fullName evidence="2">(apollo) hypothetical protein</fullName>
    </submittedName>
</protein>
<reference evidence="2" key="1">
    <citation type="submission" date="2021-04" db="EMBL/GenBank/DDBJ databases">
        <authorList>
            <person name="Tunstrom K."/>
        </authorList>
    </citation>
    <scope>NUCLEOTIDE SEQUENCE</scope>
</reference>
<dbReference type="OrthoDB" id="7493165at2759"/>
<feature type="region of interest" description="Disordered" evidence="1">
    <location>
        <begin position="19"/>
        <end position="39"/>
    </location>
</feature>
<dbReference type="Proteomes" id="UP000691718">
    <property type="component" value="Unassembled WGS sequence"/>
</dbReference>
<dbReference type="EMBL" id="CAJQZP010001169">
    <property type="protein sequence ID" value="CAG5024973.1"/>
    <property type="molecule type" value="Genomic_DNA"/>
</dbReference>
<evidence type="ECO:0000313" key="3">
    <source>
        <dbReference type="Proteomes" id="UP000691718"/>
    </source>
</evidence>